<keyword evidence="1" id="KW-0812">Transmembrane</keyword>
<feature type="transmembrane region" description="Helical" evidence="1">
    <location>
        <begin position="238"/>
        <end position="257"/>
    </location>
</feature>
<reference evidence="2" key="1">
    <citation type="submission" date="2015-08" db="EMBL/GenBank/DDBJ databases">
        <authorList>
            <person name="Babu N.S."/>
            <person name="Beckwith C.J."/>
            <person name="Beseler K.G."/>
            <person name="Brison A."/>
            <person name="Carone J.V."/>
            <person name="Caskin T.P."/>
            <person name="Diamond M."/>
            <person name="Durham M.E."/>
            <person name="Foxe J.M."/>
            <person name="Go M."/>
            <person name="Henderson B.A."/>
            <person name="Jones I.B."/>
            <person name="McGettigan J.A."/>
            <person name="Micheletti S.J."/>
            <person name="Nasrallah M.E."/>
            <person name="Ortiz D."/>
            <person name="Piller C.R."/>
            <person name="Privatt S.R."/>
            <person name="Schneider S.L."/>
            <person name="Sharp S."/>
            <person name="Smith T.C."/>
            <person name="Stanton J.D."/>
            <person name="Ullery H.E."/>
            <person name="Wilson R.J."/>
            <person name="Serrano M.G."/>
            <person name="Buck G."/>
            <person name="Lee V."/>
            <person name="Wang Y."/>
            <person name="Carvalho R."/>
            <person name="Voegtly L."/>
            <person name="Shi R."/>
            <person name="Duckworth R."/>
            <person name="Johnson A."/>
            <person name="Loviza R."/>
            <person name="Walstead R."/>
            <person name="Shah Z."/>
            <person name="Kiflezghi M."/>
            <person name="Wade K."/>
            <person name="Ball S.L."/>
            <person name="Bradley K.W."/>
            <person name="Asai D.J."/>
            <person name="Bowman C.A."/>
            <person name="Russell D.A."/>
            <person name="Pope W.H."/>
            <person name="Jacobs-Sera D."/>
            <person name="Hendrix R.W."/>
            <person name="Hatfull G.F."/>
        </authorList>
    </citation>
    <scope>NUCLEOTIDE SEQUENCE</scope>
</reference>
<keyword evidence="1" id="KW-0472">Membrane</keyword>
<dbReference type="EMBL" id="CZKA01000015">
    <property type="protein sequence ID" value="CUR54991.1"/>
    <property type="molecule type" value="Genomic_DNA"/>
</dbReference>
<evidence type="ECO:0000256" key="1">
    <source>
        <dbReference type="SAM" id="Phobius"/>
    </source>
</evidence>
<feature type="transmembrane region" description="Helical" evidence="1">
    <location>
        <begin position="332"/>
        <end position="349"/>
    </location>
</feature>
<feature type="transmembrane region" description="Helical" evidence="1">
    <location>
        <begin position="210"/>
        <end position="229"/>
    </location>
</feature>
<sequence length="350" mass="37366">MTAPRSAIASSVLVVVATIVLPLALVSAWLAAVVTDTDRYVDTVAPPAENPTVQTAVEVRLESALLAVIDVKTREQQIADLLADRDLSPRVRLGLRALSGSLEGAITGAVHNAVVRVVRDPEFATAWATANRSAHEQLVAILSGEQSELVTSEGRVSIQLSTLLNTVLGILGEQGILDPANLPEVQAGFTFIDADDLSRAQTAYTILDRLGYWLPLIWLVLVGLAVLLARDRRRAVRFLSYGAVLGVVLLAIALRIGREQVVGLVPDDTDVVREVWDILVVSLRASMRTMLVLALLVLVVAWISGPGRVAVRVRELVGSTSESASAKVGYGALRACLLGLGVLVVFVWVV</sequence>
<feature type="transmembrane region" description="Helical" evidence="1">
    <location>
        <begin position="12"/>
        <end position="32"/>
    </location>
</feature>
<feature type="transmembrane region" description="Helical" evidence="1">
    <location>
        <begin position="290"/>
        <end position="311"/>
    </location>
</feature>
<proteinExistence type="predicted"/>
<evidence type="ECO:0000313" key="2">
    <source>
        <dbReference type="EMBL" id="CUR54991.1"/>
    </source>
</evidence>
<organism evidence="2">
    <name type="scientific">metagenome</name>
    <dbReference type="NCBI Taxonomy" id="256318"/>
    <lineage>
        <taxon>unclassified sequences</taxon>
        <taxon>metagenomes</taxon>
    </lineage>
</organism>
<gene>
    <name evidence="2" type="ORF">NOCA2220182</name>
</gene>
<accession>A0A2P2BZ49</accession>
<name>A0A2P2BZ49_9ZZZZ</name>
<keyword evidence="1" id="KW-1133">Transmembrane helix</keyword>
<evidence type="ECO:0008006" key="3">
    <source>
        <dbReference type="Google" id="ProtNLM"/>
    </source>
</evidence>
<protein>
    <recommendedName>
        <fullName evidence="3">Integral membrane protein</fullName>
    </recommendedName>
</protein>
<dbReference type="AlphaFoldDB" id="A0A2P2BZ49"/>